<dbReference type="EMBL" id="BAABFL010000025">
    <property type="protein sequence ID" value="GAA4648097.1"/>
    <property type="molecule type" value="Genomic_DNA"/>
</dbReference>
<proteinExistence type="predicted"/>
<reference evidence="2" key="1">
    <citation type="journal article" date="2019" name="Int. J. Syst. Evol. Microbiol.">
        <title>The Global Catalogue of Microorganisms (GCM) 10K type strain sequencing project: providing services to taxonomists for standard genome sequencing and annotation.</title>
        <authorList>
            <consortium name="The Broad Institute Genomics Platform"/>
            <consortium name="The Broad Institute Genome Sequencing Center for Infectious Disease"/>
            <person name="Wu L."/>
            <person name="Ma J."/>
        </authorList>
    </citation>
    <scope>NUCLEOTIDE SEQUENCE [LARGE SCALE GENOMIC DNA]</scope>
    <source>
        <strain evidence="2">JCM 17805</strain>
    </source>
</reference>
<evidence type="ECO:0000313" key="2">
    <source>
        <dbReference type="Proteomes" id="UP001500604"/>
    </source>
</evidence>
<accession>A0ABP8UWX9</accession>
<protein>
    <recommendedName>
        <fullName evidence="3">Structural protein P5</fullName>
    </recommendedName>
</protein>
<sequence>MPLAQIRGFRNCNPGNLRRGTSWLGLADVQADPDFCQFISHEFGIRAMSRTLRTYYHRHELRTVREFINRWAPPNENNTEAYVEAVAARLGLPPDFSIDNGIELCLPGLIRAIIHHELGCQPYSEWLIDEGIRWDRDGIPGNTL</sequence>
<evidence type="ECO:0000313" key="1">
    <source>
        <dbReference type="EMBL" id="GAA4648097.1"/>
    </source>
</evidence>
<name>A0ABP8UWX9_9GAMM</name>
<evidence type="ECO:0008006" key="3">
    <source>
        <dbReference type="Google" id="ProtNLM"/>
    </source>
</evidence>
<comment type="caution">
    <text evidence="1">The sequence shown here is derived from an EMBL/GenBank/DDBJ whole genome shotgun (WGS) entry which is preliminary data.</text>
</comment>
<dbReference type="Proteomes" id="UP001500604">
    <property type="component" value="Unassembled WGS sequence"/>
</dbReference>
<organism evidence="1 2">
    <name type="scientific">Kistimonas scapharcae</name>
    <dbReference type="NCBI Taxonomy" id="1036133"/>
    <lineage>
        <taxon>Bacteria</taxon>
        <taxon>Pseudomonadati</taxon>
        <taxon>Pseudomonadota</taxon>
        <taxon>Gammaproteobacteria</taxon>
        <taxon>Oceanospirillales</taxon>
        <taxon>Endozoicomonadaceae</taxon>
        <taxon>Kistimonas</taxon>
    </lineage>
</organism>
<keyword evidence="2" id="KW-1185">Reference proteome</keyword>
<gene>
    <name evidence="1" type="ORF">GCM10023116_03610</name>
</gene>